<dbReference type="AlphaFoldDB" id="A0A9Q3L6K4"/>
<proteinExistence type="predicted"/>
<evidence type="ECO:0000313" key="2">
    <source>
        <dbReference type="EMBL" id="MBW0592247.1"/>
    </source>
</evidence>
<accession>A0A9Q3L6K4</accession>
<comment type="caution">
    <text evidence="2">The sequence shown here is derived from an EMBL/GenBank/DDBJ whole genome shotgun (WGS) entry which is preliminary data.</text>
</comment>
<name>A0A9Q3L6K4_9BASI</name>
<reference evidence="2" key="1">
    <citation type="submission" date="2021-03" db="EMBL/GenBank/DDBJ databases">
        <title>Draft genome sequence of rust myrtle Austropuccinia psidii MF-1, a brazilian biotype.</title>
        <authorList>
            <person name="Quecine M.C."/>
            <person name="Pachon D.M.R."/>
            <person name="Bonatelli M.L."/>
            <person name="Correr F.H."/>
            <person name="Franceschini L.M."/>
            <person name="Leite T.F."/>
            <person name="Margarido G.R.A."/>
            <person name="Almeida C.A."/>
            <person name="Ferrarezi J.A."/>
            <person name="Labate C.A."/>
        </authorList>
    </citation>
    <scope>NUCLEOTIDE SEQUENCE</scope>
    <source>
        <strain evidence="2">MF-1</strain>
    </source>
</reference>
<feature type="compositionally biased region" description="Basic and acidic residues" evidence="1">
    <location>
        <begin position="20"/>
        <end position="37"/>
    </location>
</feature>
<sequence length="124" mass="13383">MPSATSGPSYNPSSSSQKGNRCDYGRGQSDTKGKGSVDDFQTTKMGHSEAGNTILPSKRAHNATTSLSGHIKSQPQCIKPCTSVQGVPYPCRPVEELHEFLPDIEKIPGPSQYMQIAQWMASID</sequence>
<dbReference type="Proteomes" id="UP000765509">
    <property type="component" value="Unassembled WGS sequence"/>
</dbReference>
<feature type="compositionally biased region" description="Low complexity" evidence="1">
    <location>
        <begin position="1"/>
        <end position="16"/>
    </location>
</feature>
<organism evidence="2 3">
    <name type="scientific">Austropuccinia psidii MF-1</name>
    <dbReference type="NCBI Taxonomy" id="1389203"/>
    <lineage>
        <taxon>Eukaryota</taxon>
        <taxon>Fungi</taxon>
        <taxon>Dikarya</taxon>
        <taxon>Basidiomycota</taxon>
        <taxon>Pucciniomycotina</taxon>
        <taxon>Pucciniomycetes</taxon>
        <taxon>Pucciniales</taxon>
        <taxon>Sphaerophragmiaceae</taxon>
        <taxon>Austropuccinia</taxon>
    </lineage>
</organism>
<protein>
    <submittedName>
        <fullName evidence="2">Uncharacterized protein</fullName>
    </submittedName>
</protein>
<keyword evidence="3" id="KW-1185">Reference proteome</keyword>
<feature type="compositionally biased region" description="Polar residues" evidence="1">
    <location>
        <begin position="62"/>
        <end position="72"/>
    </location>
</feature>
<feature type="region of interest" description="Disordered" evidence="1">
    <location>
        <begin position="1"/>
        <end position="72"/>
    </location>
</feature>
<evidence type="ECO:0000313" key="3">
    <source>
        <dbReference type="Proteomes" id="UP000765509"/>
    </source>
</evidence>
<evidence type="ECO:0000256" key="1">
    <source>
        <dbReference type="SAM" id="MobiDB-lite"/>
    </source>
</evidence>
<dbReference type="EMBL" id="AVOT02147285">
    <property type="protein sequence ID" value="MBW0592247.1"/>
    <property type="molecule type" value="Genomic_DNA"/>
</dbReference>
<gene>
    <name evidence="2" type="ORF">O181_131962</name>
</gene>
<feature type="compositionally biased region" description="Polar residues" evidence="1">
    <location>
        <begin position="39"/>
        <end position="55"/>
    </location>
</feature>